<keyword evidence="11" id="KW-0175">Coiled coil</keyword>
<dbReference type="GO" id="GO:0005549">
    <property type="term" value="F:odorant binding"/>
    <property type="evidence" value="ECO:0007669"/>
    <property type="project" value="InterPro"/>
</dbReference>
<keyword evidence="6 10" id="KW-1133">Transmembrane helix</keyword>
<evidence type="ECO:0000256" key="7">
    <source>
        <dbReference type="ARBA" id="ARBA00023136"/>
    </source>
</evidence>
<name>A0A3L8DM05_OOCBI</name>
<reference evidence="12 13" key="1">
    <citation type="journal article" date="2018" name="Genome Res.">
        <title>The genomic architecture and molecular evolution of ant odorant receptors.</title>
        <authorList>
            <person name="McKenzie S.K."/>
            <person name="Kronauer D.J.C."/>
        </authorList>
    </citation>
    <scope>NUCLEOTIDE SEQUENCE [LARGE SCALE GENOMIC DNA]</scope>
    <source>
        <strain evidence="12">Clonal line C1</strain>
    </source>
</reference>
<dbReference type="AlphaFoldDB" id="A0A3L8DM05"/>
<comment type="caution">
    <text evidence="10">Lacks conserved residue(s) required for the propagation of feature annotation.</text>
</comment>
<feature type="coiled-coil region" evidence="11">
    <location>
        <begin position="86"/>
        <end position="113"/>
    </location>
</feature>
<accession>A0A3L8DM05</accession>
<keyword evidence="2" id="KW-1003">Cell membrane</keyword>
<dbReference type="GO" id="GO:0004984">
    <property type="term" value="F:olfactory receptor activity"/>
    <property type="evidence" value="ECO:0007669"/>
    <property type="project" value="InterPro"/>
</dbReference>
<comment type="caution">
    <text evidence="12">The sequence shown here is derived from an EMBL/GenBank/DDBJ whole genome shotgun (WGS) entry which is preliminary data.</text>
</comment>
<feature type="transmembrane region" description="Helical" evidence="10">
    <location>
        <begin position="122"/>
        <end position="142"/>
    </location>
</feature>
<evidence type="ECO:0000256" key="8">
    <source>
        <dbReference type="ARBA" id="ARBA00023170"/>
    </source>
</evidence>
<dbReference type="Proteomes" id="UP000279307">
    <property type="component" value="Chromosome 6"/>
</dbReference>
<keyword evidence="7 10" id="KW-0472">Membrane</keyword>
<dbReference type="PANTHER" id="PTHR21137:SF35">
    <property type="entry name" value="ODORANT RECEPTOR 19A-RELATED"/>
    <property type="match status" value="1"/>
</dbReference>
<evidence type="ECO:0000313" key="12">
    <source>
        <dbReference type="EMBL" id="RLU21356.1"/>
    </source>
</evidence>
<dbReference type="OrthoDB" id="7551773at2759"/>
<keyword evidence="4 10" id="KW-0812">Transmembrane</keyword>
<sequence>MIRLEDHYFNFNKILLLTTGLWPYERSKLVHLRFVLFSGILISSIIFQITVFLTSRCTPDLIIKVLSNAIFFSTATAKYILFGIDFKAMKELLEQLQRIYDELKDENETAIIDKYGYDAKRVTIFLTMVFMSGASVIIIIQLSSDIFDIIVTTNISRPHRFLMITEYFIDQEKYFYLIMLHINITIYLSAITAIAIGTMLISFFHHICGIFKVACYRIEHSMKFNVLKDNNKLNNKMLISEKIICAIDMHRQAMKLSLGLVSRYEVMMSYLIIFGVTSLSLNLFQIFKGATSGDDIREMIPPFIYILIIILYMFVANYLGQDLTDHNRDVIIAAYNVEWYIAPLYIQRLILFLLRKGCTDFTVNIGGLFIPSLEGFTTLVKASASYFTVIFSTR</sequence>
<evidence type="ECO:0000256" key="9">
    <source>
        <dbReference type="ARBA" id="ARBA00023224"/>
    </source>
</evidence>
<dbReference type="PANTHER" id="PTHR21137">
    <property type="entry name" value="ODORANT RECEPTOR"/>
    <property type="match status" value="1"/>
</dbReference>
<evidence type="ECO:0000256" key="3">
    <source>
        <dbReference type="ARBA" id="ARBA00022606"/>
    </source>
</evidence>
<evidence type="ECO:0000256" key="2">
    <source>
        <dbReference type="ARBA" id="ARBA00022475"/>
    </source>
</evidence>
<dbReference type="InterPro" id="IPR004117">
    <property type="entry name" value="7tm6_olfct_rcpt"/>
</dbReference>
<evidence type="ECO:0000256" key="5">
    <source>
        <dbReference type="ARBA" id="ARBA00022725"/>
    </source>
</evidence>
<keyword evidence="5 10" id="KW-0552">Olfaction</keyword>
<comment type="subcellular location">
    <subcellularLocation>
        <location evidence="1 10">Cell membrane</location>
        <topology evidence="1 10">Multi-pass membrane protein</topology>
    </subcellularLocation>
</comment>
<evidence type="ECO:0000256" key="6">
    <source>
        <dbReference type="ARBA" id="ARBA00022989"/>
    </source>
</evidence>
<dbReference type="EMBL" id="QOIP01000006">
    <property type="protein sequence ID" value="RLU21356.1"/>
    <property type="molecule type" value="Genomic_DNA"/>
</dbReference>
<keyword evidence="9 10" id="KW-0807">Transducer</keyword>
<gene>
    <name evidence="12" type="ORF">DMN91_005729</name>
</gene>
<feature type="transmembrane region" description="Helical" evidence="10">
    <location>
        <begin position="174"/>
        <end position="204"/>
    </location>
</feature>
<organism evidence="12 13">
    <name type="scientific">Ooceraea biroi</name>
    <name type="common">Clonal raider ant</name>
    <name type="synonym">Cerapachys biroi</name>
    <dbReference type="NCBI Taxonomy" id="2015173"/>
    <lineage>
        <taxon>Eukaryota</taxon>
        <taxon>Metazoa</taxon>
        <taxon>Ecdysozoa</taxon>
        <taxon>Arthropoda</taxon>
        <taxon>Hexapoda</taxon>
        <taxon>Insecta</taxon>
        <taxon>Pterygota</taxon>
        <taxon>Neoptera</taxon>
        <taxon>Endopterygota</taxon>
        <taxon>Hymenoptera</taxon>
        <taxon>Apocrita</taxon>
        <taxon>Aculeata</taxon>
        <taxon>Formicoidea</taxon>
        <taxon>Formicidae</taxon>
        <taxon>Dorylinae</taxon>
        <taxon>Ooceraea</taxon>
    </lineage>
</organism>
<dbReference type="GO" id="GO:0007165">
    <property type="term" value="P:signal transduction"/>
    <property type="evidence" value="ECO:0007669"/>
    <property type="project" value="UniProtKB-KW"/>
</dbReference>
<evidence type="ECO:0000256" key="4">
    <source>
        <dbReference type="ARBA" id="ARBA00022692"/>
    </source>
</evidence>
<proteinExistence type="inferred from homology"/>
<keyword evidence="8 10" id="KW-0675">Receptor</keyword>
<dbReference type="GO" id="GO:0005886">
    <property type="term" value="C:plasma membrane"/>
    <property type="evidence" value="ECO:0007669"/>
    <property type="project" value="UniProtKB-SubCell"/>
</dbReference>
<protein>
    <recommendedName>
        <fullName evidence="10">Odorant receptor</fullName>
    </recommendedName>
</protein>
<feature type="transmembrane region" description="Helical" evidence="10">
    <location>
        <begin position="299"/>
        <end position="319"/>
    </location>
</feature>
<evidence type="ECO:0000256" key="10">
    <source>
        <dbReference type="RuleBase" id="RU351113"/>
    </source>
</evidence>
<evidence type="ECO:0000313" key="13">
    <source>
        <dbReference type="Proteomes" id="UP000279307"/>
    </source>
</evidence>
<feature type="transmembrane region" description="Helical" evidence="10">
    <location>
        <begin position="264"/>
        <end position="287"/>
    </location>
</feature>
<feature type="transmembrane region" description="Helical" evidence="10">
    <location>
        <begin position="34"/>
        <end position="55"/>
    </location>
</feature>
<evidence type="ECO:0000256" key="11">
    <source>
        <dbReference type="SAM" id="Coils"/>
    </source>
</evidence>
<feature type="transmembrane region" description="Helical" evidence="10">
    <location>
        <begin position="61"/>
        <end position="81"/>
    </location>
</feature>
<comment type="similarity">
    <text evidence="10">Belongs to the insect chemoreceptor superfamily. Heteromeric odorant receptor channel (TC 1.A.69) family.</text>
</comment>
<evidence type="ECO:0000256" key="1">
    <source>
        <dbReference type="ARBA" id="ARBA00004651"/>
    </source>
</evidence>
<keyword evidence="3 10" id="KW-0716">Sensory transduction</keyword>
<dbReference type="Pfam" id="PF02949">
    <property type="entry name" value="7tm_6"/>
    <property type="match status" value="1"/>
</dbReference>